<dbReference type="PANTHER" id="PTHR11647:SF96">
    <property type="entry name" value="AMIDOHYDROLASE-RELATED DOMAIN-CONTAINING PROTEIN"/>
    <property type="match status" value="1"/>
</dbReference>
<dbReference type="InterPro" id="IPR032466">
    <property type="entry name" value="Metal_Hydrolase"/>
</dbReference>
<dbReference type="OrthoDB" id="1924787at2759"/>
<dbReference type="InterPro" id="IPR011778">
    <property type="entry name" value="Hydantoinase/dihydroPyrase"/>
</dbReference>
<reference evidence="4" key="2">
    <citation type="journal article" date="2023" name="IMA Fungus">
        <title>Comparative genomic study of the Penicillium genus elucidates a diverse pangenome and 15 lateral gene transfer events.</title>
        <authorList>
            <person name="Petersen C."/>
            <person name="Sorensen T."/>
            <person name="Nielsen M.R."/>
            <person name="Sondergaard T.E."/>
            <person name="Sorensen J.L."/>
            <person name="Fitzpatrick D.A."/>
            <person name="Frisvad J.C."/>
            <person name="Nielsen K.L."/>
        </authorList>
    </citation>
    <scope>NUCLEOTIDE SEQUENCE</scope>
    <source>
        <strain evidence="4">IBT 30069</strain>
    </source>
</reference>
<dbReference type="GO" id="GO:0016810">
    <property type="term" value="F:hydrolase activity, acting on carbon-nitrogen (but not peptide) bonds"/>
    <property type="evidence" value="ECO:0007669"/>
    <property type="project" value="InterPro"/>
</dbReference>
<dbReference type="SUPFAM" id="SSF51556">
    <property type="entry name" value="Metallo-dependent hydrolases"/>
    <property type="match status" value="1"/>
</dbReference>
<reference evidence="4" key="1">
    <citation type="submission" date="2022-11" db="EMBL/GenBank/DDBJ databases">
        <authorList>
            <person name="Petersen C."/>
        </authorList>
    </citation>
    <scope>NUCLEOTIDE SEQUENCE</scope>
    <source>
        <strain evidence="4">IBT 30069</strain>
    </source>
</reference>
<proteinExistence type="inferred from homology"/>
<dbReference type="NCBIfam" id="TIGR02033">
    <property type="entry name" value="D-hydantoinase"/>
    <property type="match status" value="1"/>
</dbReference>
<comment type="similarity">
    <text evidence="1">Belongs to the metallo-dependent hydrolases superfamily. Hydantoinase/dihydropyrimidinase family.</text>
</comment>
<dbReference type="PANTHER" id="PTHR11647">
    <property type="entry name" value="HYDRANTOINASE/DIHYDROPYRIMIDINASE FAMILY MEMBER"/>
    <property type="match status" value="1"/>
</dbReference>
<evidence type="ECO:0000256" key="1">
    <source>
        <dbReference type="ARBA" id="ARBA00008829"/>
    </source>
</evidence>
<evidence type="ECO:0000313" key="4">
    <source>
        <dbReference type="EMBL" id="KAJ5106937.1"/>
    </source>
</evidence>
<dbReference type="Pfam" id="PF01979">
    <property type="entry name" value="Amidohydro_1"/>
    <property type="match status" value="1"/>
</dbReference>
<name>A0A9W9KIX3_9EURO</name>
<keyword evidence="5" id="KW-1185">Reference proteome</keyword>
<comment type="PTM">
    <text evidence="2">Carbamylation allows a single lysine to coordinate two divalent metal cations.</text>
</comment>
<feature type="modified residue" description="N6-carboxylysine" evidence="2">
    <location>
        <position position="165"/>
    </location>
</feature>
<dbReference type="Gene3D" id="2.30.40.10">
    <property type="entry name" value="Urease, subunit C, domain 1"/>
    <property type="match status" value="1"/>
</dbReference>
<sequence>MNYYTSDEHTFDCVILDGNVVTAADVGRYDIAIKDGKIALLAPANSLRGSSAKRIIDAEGAYVTPGGVDAHVHLAEPSLFGKGQSSDDYTSGSRSAIAGGTTTIITFAAQLKSETSLLPALERNFAEAAKGAYCDYSFHLIVSNPTKDALDELPLLKRRGVTSVKIYMTYEALQLRDNQILDVLLRARAEGITTMIHAENGDMLQWMTERLEEQKLLSPRYHVTSRPPILETEATNRAISLGQLVCAPILIVHVSAPSAAEIIRNAQSLGHPVYAETCPQYTFLTRAALEKPGFEGAKAVCSPPPRNSEADLEGIWTHLKNGTFTILSSDHCPFNYDDTAFGKKAAITCDAPDGHFKHIPNGCPGVETRLSLTFSAKRLAPERFVALTSTNPAKLYGLYPRKGALIPGVSDADLTIWYPSGKMQPFSISNDLLHHNVDYTPYEGIEVSQWPRYTLLRGEVVWDRDSSGLVGRQGFGQFCARESSFWHEDLPDWDVANY</sequence>
<dbReference type="CDD" id="cd01314">
    <property type="entry name" value="D-HYD"/>
    <property type="match status" value="1"/>
</dbReference>
<dbReference type="FunFam" id="3.20.20.140:FF:000174">
    <property type="entry name" value="Dihydropyrimidinase-related protein 2"/>
    <property type="match status" value="1"/>
</dbReference>
<dbReference type="InterPro" id="IPR011059">
    <property type="entry name" value="Metal-dep_hydrolase_composite"/>
</dbReference>
<dbReference type="EMBL" id="JAPQKH010000003">
    <property type="protein sequence ID" value="KAJ5106937.1"/>
    <property type="molecule type" value="Genomic_DNA"/>
</dbReference>
<dbReference type="GO" id="GO:0005737">
    <property type="term" value="C:cytoplasm"/>
    <property type="evidence" value="ECO:0007669"/>
    <property type="project" value="InterPro"/>
</dbReference>
<dbReference type="Proteomes" id="UP001149165">
    <property type="component" value="Unassembled WGS sequence"/>
</dbReference>
<feature type="domain" description="Amidohydrolase-related" evidence="3">
    <location>
        <begin position="62"/>
        <end position="461"/>
    </location>
</feature>
<organism evidence="4 5">
    <name type="scientific">Penicillium angulare</name>
    <dbReference type="NCBI Taxonomy" id="116970"/>
    <lineage>
        <taxon>Eukaryota</taxon>
        <taxon>Fungi</taxon>
        <taxon>Dikarya</taxon>
        <taxon>Ascomycota</taxon>
        <taxon>Pezizomycotina</taxon>
        <taxon>Eurotiomycetes</taxon>
        <taxon>Eurotiomycetidae</taxon>
        <taxon>Eurotiales</taxon>
        <taxon>Aspergillaceae</taxon>
        <taxon>Penicillium</taxon>
    </lineage>
</organism>
<dbReference type="InterPro" id="IPR050378">
    <property type="entry name" value="Metallo-dep_Hydrolases_sf"/>
</dbReference>
<evidence type="ECO:0000313" key="5">
    <source>
        <dbReference type="Proteomes" id="UP001149165"/>
    </source>
</evidence>
<evidence type="ECO:0000256" key="2">
    <source>
        <dbReference type="PIRSR" id="PIRSR611778-50"/>
    </source>
</evidence>
<comment type="caution">
    <text evidence="4">The sequence shown here is derived from an EMBL/GenBank/DDBJ whole genome shotgun (WGS) entry which is preliminary data.</text>
</comment>
<protein>
    <recommendedName>
        <fullName evidence="3">Amidohydrolase-related domain-containing protein</fullName>
    </recommendedName>
</protein>
<accession>A0A9W9KIX3</accession>
<dbReference type="SUPFAM" id="SSF51338">
    <property type="entry name" value="Composite domain of metallo-dependent hydrolases"/>
    <property type="match status" value="2"/>
</dbReference>
<dbReference type="InterPro" id="IPR006680">
    <property type="entry name" value="Amidohydro-rel"/>
</dbReference>
<dbReference type="AlphaFoldDB" id="A0A9W9KIX3"/>
<dbReference type="Gene3D" id="3.20.20.140">
    <property type="entry name" value="Metal-dependent hydrolases"/>
    <property type="match status" value="1"/>
</dbReference>
<gene>
    <name evidence="4" type="ORF">N7456_003612</name>
</gene>
<evidence type="ECO:0000259" key="3">
    <source>
        <dbReference type="Pfam" id="PF01979"/>
    </source>
</evidence>